<feature type="non-terminal residue" evidence="2">
    <location>
        <position position="1"/>
    </location>
</feature>
<name>A0ABS2XFG5_POLSP</name>
<organism evidence="2 3">
    <name type="scientific">Polyodon spathula</name>
    <name type="common">North American paddlefish</name>
    <name type="synonym">Squalus spathula</name>
    <dbReference type="NCBI Taxonomy" id="7913"/>
    <lineage>
        <taxon>Eukaryota</taxon>
        <taxon>Metazoa</taxon>
        <taxon>Chordata</taxon>
        <taxon>Craniata</taxon>
        <taxon>Vertebrata</taxon>
        <taxon>Euteleostomi</taxon>
        <taxon>Actinopterygii</taxon>
        <taxon>Chondrostei</taxon>
        <taxon>Acipenseriformes</taxon>
        <taxon>Polyodontidae</taxon>
        <taxon>Polyodon</taxon>
    </lineage>
</organism>
<accession>A0ABS2XFG5</accession>
<evidence type="ECO:0000313" key="3">
    <source>
        <dbReference type="Proteomes" id="UP001166093"/>
    </source>
</evidence>
<comment type="caution">
    <text evidence="2">The sequence shown here is derived from an EMBL/GenBank/DDBJ whole genome shotgun (WGS) entry which is preliminary data.</text>
</comment>
<dbReference type="InterPro" id="IPR010490">
    <property type="entry name" value="COG6"/>
</dbReference>
<dbReference type="PANTHER" id="PTHR21506">
    <property type="entry name" value="COMPONENT OF OLIGOMERIC GOLGI COMPLEX 6"/>
    <property type="match status" value="1"/>
</dbReference>
<proteinExistence type="predicted"/>
<feature type="domain" description="Conserved Oligomeric Golgi complex subunit 6 C-terminal" evidence="1">
    <location>
        <begin position="17"/>
        <end position="108"/>
    </location>
</feature>
<protein>
    <submittedName>
        <fullName evidence="2">COG6 protein</fullName>
    </submittedName>
</protein>
<gene>
    <name evidence="2" type="primary">Cog6_0</name>
    <name evidence="2" type="ORF">GTO93_0017841</name>
</gene>
<sequence length="109" mass="12247">MRSPSTLVIVADAWHDSMHLVPTFGTETVTSNSQVQFDRYLSSPDSLVMAQLNFLLSATLKEQIFKKSTELVCRAYTEIYTAVMNPVNQYKEPGAILHRSSQQVHSLLS</sequence>
<dbReference type="PANTHER" id="PTHR21506:SF0">
    <property type="entry name" value="CONSERVED OLIGOMERIC GOLGI COMPLEX SUBUNIT 6"/>
    <property type="match status" value="1"/>
</dbReference>
<evidence type="ECO:0000313" key="2">
    <source>
        <dbReference type="EMBL" id="MBN3272978.1"/>
    </source>
</evidence>
<dbReference type="InterPro" id="IPR048369">
    <property type="entry name" value="COG6_C"/>
</dbReference>
<reference evidence="2" key="1">
    <citation type="journal article" date="2021" name="Cell">
        <title>Tracing the genetic footprints of vertebrate landing in non-teleost ray-finned fishes.</title>
        <authorList>
            <person name="Bi X."/>
            <person name="Wang K."/>
            <person name="Yang L."/>
            <person name="Pan H."/>
            <person name="Jiang H."/>
            <person name="Wei Q."/>
            <person name="Fang M."/>
            <person name="Yu H."/>
            <person name="Zhu C."/>
            <person name="Cai Y."/>
            <person name="He Y."/>
            <person name="Gan X."/>
            <person name="Zeng H."/>
            <person name="Yu D."/>
            <person name="Zhu Y."/>
            <person name="Jiang H."/>
            <person name="Qiu Q."/>
            <person name="Yang H."/>
            <person name="Zhang Y.E."/>
            <person name="Wang W."/>
            <person name="Zhu M."/>
            <person name="He S."/>
            <person name="Zhang G."/>
        </authorList>
    </citation>
    <scope>NUCLEOTIDE SEQUENCE</scope>
    <source>
        <strain evidence="2">Pddl_001</strain>
    </source>
</reference>
<evidence type="ECO:0000259" key="1">
    <source>
        <dbReference type="Pfam" id="PF20653"/>
    </source>
</evidence>
<dbReference type="EMBL" id="JAAWVQ010026280">
    <property type="protein sequence ID" value="MBN3272978.1"/>
    <property type="molecule type" value="Genomic_DNA"/>
</dbReference>
<dbReference type="Pfam" id="PF20653">
    <property type="entry name" value="COG6_C"/>
    <property type="match status" value="1"/>
</dbReference>
<dbReference type="Proteomes" id="UP001166093">
    <property type="component" value="Unassembled WGS sequence"/>
</dbReference>
<feature type="non-terminal residue" evidence="2">
    <location>
        <position position="109"/>
    </location>
</feature>
<keyword evidence="3" id="KW-1185">Reference proteome</keyword>